<protein>
    <submittedName>
        <fullName evidence="2">Uncharacterized protein</fullName>
    </submittedName>
</protein>
<sequence>MVKRREEELDMGKIGEEFGAKEAGEEIDLSKIPRRKRRFFRNNKILLKALSKHIQKTPDVKEIEKRKIIEKLRWQLSMIEKKELLNLADVLFEQLNDKEAASIVRANIRAKKAVRPELSEEDCKEIVENIYEQLREAAEEERRLKHKEKKKKKEVEKIKKTLKRAIRTTSGAEREKRSIGKRKREEIKPKKPAVKEPAGEELPADSEDILSMLKEESAGPGEAMLETEIGGGSEDAELDVFKELEELTEEKPKKKSNKT</sequence>
<evidence type="ECO:0000256" key="1">
    <source>
        <dbReference type="SAM" id="MobiDB-lite"/>
    </source>
</evidence>
<comment type="caution">
    <text evidence="2">The sequence shown here is derived from an EMBL/GenBank/DDBJ whole genome shotgun (WGS) entry which is preliminary data.</text>
</comment>
<reference evidence="2 3" key="1">
    <citation type="submission" date="2018-06" db="EMBL/GenBank/DDBJ databases">
        <title>Extensive metabolic versatility and redundancy in microbially diverse, dynamic hydrothermal sediments.</title>
        <authorList>
            <person name="Dombrowski N."/>
            <person name="Teske A."/>
            <person name="Baker B.J."/>
        </authorList>
    </citation>
    <scope>NUCLEOTIDE SEQUENCE [LARGE SCALE GENOMIC DNA]</scope>
    <source>
        <strain evidence="2">B9_G13</strain>
    </source>
</reference>
<gene>
    <name evidence="2" type="ORF">DRO07_01740</name>
</gene>
<evidence type="ECO:0000313" key="3">
    <source>
        <dbReference type="Proteomes" id="UP000277633"/>
    </source>
</evidence>
<feature type="compositionally biased region" description="Basic and acidic residues" evidence="1">
    <location>
        <begin position="239"/>
        <end position="252"/>
    </location>
</feature>
<dbReference type="EMBL" id="QMWO01000051">
    <property type="protein sequence ID" value="RLG69735.1"/>
    <property type="molecule type" value="Genomic_DNA"/>
</dbReference>
<feature type="region of interest" description="Disordered" evidence="1">
    <location>
        <begin position="162"/>
        <end position="259"/>
    </location>
</feature>
<name>A0A497JFT6_9ARCH</name>
<evidence type="ECO:0000313" key="2">
    <source>
        <dbReference type="EMBL" id="RLG69735.1"/>
    </source>
</evidence>
<dbReference type="Proteomes" id="UP000277633">
    <property type="component" value="Unassembled WGS sequence"/>
</dbReference>
<accession>A0A497JFT6</accession>
<feature type="compositionally biased region" description="Basic and acidic residues" evidence="1">
    <location>
        <begin position="172"/>
        <end position="198"/>
    </location>
</feature>
<proteinExistence type="predicted"/>
<organism evidence="2 3">
    <name type="scientific">Candidatus Iainarchaeum sp</name>
    <dbReference type="NCBI Taxonomy" id="3101447"/>
    <lineage>
        <taxon>Archaea</taxon>
        <taxon>Candidatus Iainarchaeota</taxon>
        <taxon>Candidatus Iainarchaeia</taxon>
        <taxon>Candidatus Iainarchaeales</taxon>
        <taxon>Candidatus Iainarchaeaceae</taxon>
        <taxon>Candidatus Iainarchaeum</taxon>
    </lineage>
</organism>
<dbReference type="AlphaFoldDB" id="A0A497JFT6"/>